<evidence type="ECO:0000313" key="3">
    <source>
        <dbReference type="Proteomes" id="UP000829354"/>
    </source>
</evidence>
<name>A0AAE9F7C8_CAEBR</name>
<reference evidence="2 3" key="1">
    <citation type="submission" date="2022-04" db="EMBL/GenBank/DDBJ databases">
        <title>Chromosome-level reference genomes for two strains of Caenorhabditis briggsae: an improved platform for comparative genomics.</title>
        <authorList>
            <person name="Stevens L."/>
            <person name="Andersen E."/>
        </authorList>
    </citation>
    <scope>NUCLEOTIDE SEQUENCE [LARGE SCALE GENOMIC DNA]</scope>
    <source>
        <strain evidence="2">VX34</strain>
        <tissue evidence="2">Whole-organism</tissue>
    </source>
</reference>
<dbReference type="AlphaFoldDB" id="A0AAE9F7C8"/>
<accession>A0AAE9F7C8</accession>
<dbReference type="EMBL" id="CP092624">
    <property type="protein sequence ID" value="UMM36083.1"/>
    <property type="molecule type" value="Genomic_DNA"/>
</dbReference>
<protein>
    <submittedName>
        <fullName evidence="2">Uncharacterized protein</fullName>
    </submittedName>
</protein>
<feature type="region of interest" description="Disordered" evidence="1">
    <location>
        <begin position="15"/>
        <end position="47"/>
    </location>
</feature>
<evidence type="ECO:0000313" key="2">
    <source>
        <dbReference type="EMBL" id="UMM36083.1"/>
    </source>
</evidence>
<sequence length="97" mass="11094">MNIVPIVEVTWRKKNKKNKMKGTAESKTGNSSNVDLPNGSWYNNDERNQKRSMTSIIKPCITTAIKIFKSSYNSSTVIHYVLSSRLPCVLYCLLPRR</sequence>
<evidence type="ECO:0000256" key="1">
    <source>
        <dbReference type="SAM" id="MobiDB-lite"/>
    </source>
</evidence>
<feature type="compositionally biased region" description="Polar residues" evidence="1">
    <location>
        <begin position="25"/>
        <end position="43"/>
    </location>
</feature>
<keyword evidence="3" id="KW-1185">Reference proteome</keyword>
<gene>
    <name evidence="2" type="ORF">L5515_008403</name>
</gene>
<organism evidence="2 3">
    <name type="scientific">Caenorhabditis briggsae</name>
    <dbReference type="NCBI Taxonomy" id="6238"/>
    <lineage>
        <taxon>Eukaryota</taxon>
        <taxon>Metazoa</taxon>
        <taxon>Ecdysozoa</taxon>
        <taxon>Nematoda</taxon>
        <taxon>Chromadorea</taxon>
        <taxon>Rhabditida</taxon>
        <taxon>Rhabditina</taxon>
        <taxon>Rhabditomorpha</taxon>
        <taxon>Rhabditoidea</taxon>
        <taxon>Rhabditidae</taxon>
        <taxon>Peloderinae</taxon>
        <taxon>Caenorhabditis</taxon>
    </lineage>
</organism>
<proteinExistence type="predicted"/>
<dbReference type="Proteomes" id="UP000829354">
    <property type="component" value="Chromosome V"/>
</dbReference>